<comment type="caution">
    <text evidence="16">The sequence shown here is derived from an EMBL/GenBank/DDBJ whole genome shotgun (WGS) entry which is preliminary data.</text>
</comment>
<dbReference type="GO" id="GO:0050660">
    <property type="term" value="F:flavin adenine dinucleotide binding"/>
    <property type="evidence" value="ECO:0007669"/>
    <property type="project" value="InterPro"/>
</dbReference>
<evidence type="ECO:0000256" key="7">
    <source>
        <dbReference type="ARBA" id="ARBA00022857"/>
    </source>
</evidence>
<dbReference type="CDD" id="cd02801">
    <property type="entry name" value="DUS_like_FMN"/>
    <property type="match status" value="1"/>
</dbReference>
<dbReference type="Gene3D" id="1.10.1200.80">
    <property type="entry name" value="Putative flavin oxidoreducatase, domain 2"/>
    <property type="match status" value="1"/>
</dbReference>
<evidence type="ECO:0000256" key="14">
    <source>
        <dbReference type="PIRSR" id="PIRSR006621-2"/>
    </source>
</evidence>
<comment type="catalytic activity">
    <reaction evidence="10">
        <text>a 5,6-dihydrouridine in tRNA + NADP(+) = a uridine in tRNA + NADPH + H(+)</text>
        <dbReference type="Rhea" id="RHEA:23624"/>
        <dbReference type="Rhea" id="RHEA-COMP:13339"/>
        <dbReference type="Rhea" id="RHEA-COMP:13887"/>
        <dbReference type="ChEBI" id="CHEBI:15378"/>
        <dbReference type="ChEBI" id="CHEBI:57783"/>
        <dbReference type="ChEBI" id="CHEBI:58349"/>
        <dbReference type="ChEBI" id="CHEBI:65315"/>
        <dbReference type="ChEBI" id="CHEBI:74443"/>
    </reaction>
</comment>
<evidence type="ECO:0000256" key="9">
    <source>
        <dbReference type="ARBA" id="ARBA00023002"/>
    </source>
</evidence>
<keyword evidence="6 12" id="KW-0819">tRNA processing</keyword>
<evidence type="ECO:0000256" key="4">
    <source>
        <dbReference type="ARBA" id="ARBA00022630"/>
    </source>
</evidence>
<dbReference type="InterPro" id="IPR024036">
    <property type="entry name" value="tRNA-dHydroUridine_Synthase_C"/>
</dbReference>
<comment type="cofactor">
    <cofactor evidence="1 12 14">
        <name>FMN</name>
        <dbReference type="ChEBI" id="CHEBI:58210"/>
    </cofactor>
</comment>
<dbReference type="PROSITE" id="PS01136">
    <property type="entry name" value="UPF0034"/>
    <property type="match status" value="1"/>
</dbReference>
<evidence type="ECO:0000256" key="12">
    <source>
        <dbReference type="PIRNR" id="PIRNR006621"/>
    </source>
</evidence>
<proteinExistence type="inferred from homology"/>
<comment type="similarity">
    <text evidence="12">Belongs to the dus family.</text>
</comment>
<comment type="function">
    <text evidence="2 12">Catalyzes the synthesis of 5,6-dihydrouridine (D), a modified base found in the D-loop of most tRNAs, via the reduction of the C5-C6 double bond in target uridines.</text>
</comment>
<organism evidence="16 17">
    <name type="scientific">Mogibacterium kristiansenii</name>
    <dbReference type="NCBI Taxonomy" id="2606708"/>
    <lineage>
        <taxon>Bacteria</taxon>
        <taxon>Bacillati</taxon>
        <taxon>Bacillota</taxon>
        <taxon>Clostridia</taxon>
        <taxon>Peptostreptococcales</taxon>
        <taxon>Anaerovoracaceae</taxon>
        <taxon>Mogibacterium</taxon>
    </lineage>
</organism>
<dbReference type="Gene3D" id="3.20.20.70">
    <property type="entry name" value="Aldolase class I"/>
    <property type="match status" value="1"/>
</dbReference>
<evidence type="ECO:0000256" key="5">
    <source>
        <dbReference type="ARBA" id="ARBA00022643"/>
    </source>
</evidence>
<keyword evidence="3" id="KW-0820">tRNA-binding</keyword>
<dbReference type="PIRSF" id="PIRSF006621">
    <property type="entry name" value="Dus"/>
    <property type="match status" value="1"/>
</dbReference>
<evidence type="ECO:0000313" key="17">
    <source>
        <dbReference type="Proteomes" id="UP000469424"/>
    </source>
</evidence>
<evidence type="ECO:0000313" key="16">
    <source>
        <dbReference type="EMBL" id="MST70580.1"/>
    </source>
</evidence>
<dbReference type="InterPro" id="IPR035587">
    <property type="entry name" value="DUS-like_FMN-bd"/>
</dbReference>
<gene>
    <name evidence="16" type="primary">dusB</name>
    <name evidence="16" type="ORF">FYJ65_04360</name>
</gene>
<dbReference type="NCBIfam" id="TIGR00737">
    <property type="entry name" value="nifR3_yhdG"/>
    <property type="match status" value="1"/>
</dbReference>
<keyword evidence="14" id="KW-0547">Nucleotide-binding</keyword>
<dbReference type="GO" id="GO:0000049">
    <property type="term" value="F:tRNA binding"/>
    <property type="evidence" value="ECO:0007669"/>
    <property type="project" value="UniProtKB-KW"/>
</dbReference>
<keyword evidence="4 12" id="KW-0285">Flavoprotein</keyword>
<dbReference type="Proteomes" id="UP000469424">
    <property type="component" value="Unassembled WGS sequence"/>
</dbReference>
<feature type="active site" description="Proton donor" evidence="13">
    <location>
        <position position="101"/>
    </location>
</feature>
<evidence type="ECO:0000256" key="3">
    <source>
        <dbReference type="ARBA" id="ARBA00022555"/>
    </source>
</evidence>
<evidence type="ECO:0000256" key="8">
    <source>
        <dbReference type="ARBA" id="ARBA00022884"/>
    </source>
</evidence>
<keyword evidence="5 12" id="KW-0288">FMN</keyword>
<evidence type="ECO:0000256" key="11">
    <source>
        <dbReference type="ARBA" id="ARBA00048802"/>
    </source>
</evidence>
<dbReference type="EMBL" id="VUNA01000006">
    <property type="protein sequence ID" value="MST70580.1"/>
    <property type="molecule type" value="Genomic_DNA"/>
</dbReference>
<dbReference type="GO" id="GO:0017150">
    <property type="term" value="F:tRNA dihydrouridine synthase activity"/>
    <property type="evidence" value="ECO:0007669"/>
    <property type="project" value="InterPro"/>
</dbReference>
<dbReference type="InterPro" id="IPR018517">
    <property type="entry name" value="tRNA_hU_synthase_CS"/>
</dbReference>
<reference evidence="16 17" key="1">
    <citation type="submission" date="2019-08" db="EMBL/GenBank/DDBJ databases">
        <title>In-depth cultivation of the pig gut microbiome towards novel bacterial diversity and tailored functional studies.</title>
        <authorList>
            <person name="Wylensek D."/>
            <person name="Hitch T.C.A."/>
            <person name="Clavel T."/>
        </authorList>
    </citation>
    <scope>NUCLEOTIDE SEQUENCE [LARGE SCALE GENOMIC DNA]</scope>
    <source>
        <strain evidence="16 17">WCA-MUC-591-APC-4B</strain>
    </source>
</reference>
<dbReference type="InterPro" id="IPR004652">
    <property type="entry name" value="DusB-like"/>
</dbReference>
<keyword evidence="7" id="KW-0521">NADP</keyword>
<name>A0A6N7X4Z1_9FIRM</name>
<keyword evidence="9 12" id="KW-0560">Oxidoreductase</keyword>
<protein>
    <recommendedName>
        <fullName evidence="12">tRNA-dihydrouridine synthase</fullName>
        <ecNumber evidence="12">1.3.1.-</ecNumber>
    </recommendedName>
</protein>
<keyword evidence="8" id="KW-0694">RNA-binding</keyword>
<comment type="catalytic activity">
    <reaction evidence="11">
        <text>a 5,6-dihydrouridine in tRNA + NAD(+) = a uridine in tRNA + NADH + H(+)</text>
        <dbReference type="Rhea" id="RHEA:54452"/>
        <dbReference type="Rhea" id="RHEA-COMP:13339"/>
        <dbReference type="Rhea" id="RHEA-COMP:13887"/>
        <dbReference type="ChEBI" id="CHEBI:15378"/>
        <dbReference type="ChEBI" id="CHEBI:57540"/>
        <dbReference type="ChEBI" id="CHEBI:57945"/>
        <dbReference type="ChEBI" id="CHEBI:65315"/>
        <dbReference type="ChEBI" id="CHEBI:74443"/>
    </reaction>
</comment>
<dbReference type="InterPro" id="IPR001269">
    <property type="entry name" value="DUS_fam"/>
</dbReference>
<evidence type="ECO:0000256" key="1">
    <source>
        <dbReference type="ARBA" id="ARBA00001917"/>
    </source>
</evidence>
<dbReference type="PANTHER" id="PTHR45846:SF1">
    <property type="entry name" value="TRNA-DIHYDROURIDINE(47) SYNTHASE [NAD(P)(+)]-LIKE"/>
    <property type="match status" value="1"/>
</dbReference>
<dbReference type="EC" id="1.3.1.-" evidence="12"/>
<evidence type="ECO:0000259" key="15">
    <source>
        <dbReference type="Pfam" id="PF01207"/>
    </source>
</evidence>
<feature type="binding site" evidence="14">
    <location>
        <position position="71"/>
    </location>
    <ligand>
        <name>FMN</name>
        <dbReference type="ChEBI" id="CHEBI:58210"/>
    </ligand>
</feature>
<dbReference type="InterPro" id="IPR013785">
    <property type="entry name" value="Aldolase_TIM"/>
</dbReference>
<feature type="binding site" evidence="14">
    <location>
        <position position="170"/>
    </location>
    <ligand>
        <name>FMN</name>
        <dbReference type="ChEBI" id="CHEBI:58210"/>
    </ligand>
</feature>
<sequence>MLNIGGIELRNPFMLAPLAGITDAVMRSLCEEQGAALTYTEMVSAKGLYYGDRKTPKLLYIPENAGPTGVQIFGSEPDIIGEAARMLNSGLNCFLDINMGCPVPKVVRNGDGAALMRNPDRIYDIVTAAVKNSDKPVTVKMRKGFDDESVNAVECAKAAEAAGAAAVTVHGRTREQYYQGTADWSIIRRVKENVMIPVIGNGDVNCGEDALRMMKETGCDGVMIARGSLGNPWIFKDLLAAYNGEPYTAPTWKERSEMMIRHYEGLVTLKGEYSAVREMRKHVGWYTKGYPGAAKLRGRVNDITDGEELKEVLRLEN</sequence>
<feature type="domain" description="DUS-like FMN-binding" evidence="15">
    <location>
        <begin position="14"/>
        <end position="314"/>
    </location>
</feature>
<dbReference type="PANTHER" id="PTHR45846">
    <property type="entry name" value="TRNA-DIHYDROURIDINE(47) SYNTHASE [NAD(P)(+)]-LIKE"/>
    <property type="match status" value="1"/>
</dbReference>
<keyword evidence="17" id="KW-1185">Reference proteome</keyword>
<evidence type="ECO:0000256" key="13">
    <source>
        <dbReference type="PIRSR" id="PIRSR006621-1"/>
    </source>
</evidence>
<evidence type="ECO:0000256" key="6">
    <source>
        <dbReference type="ARBA" id="ARBA00022694"/>
    </source>
</evidence>
<feature type="binding site" evidence="14">
    <location>
        <position position="140"/>
    </location>
    <ligand>
        <name>FMN</name>
        <dbReference type="ChEBI" id="CHEBI:58210"/>
    </ligand>
</feature>
<accession>A0A6N7X4Z1</accession>
<dbReference type="SUPFAM" id="SSF51395">
    <property type="entry name" value="FMN-linked oxidoreductases"/>
    <property type="match status" value="1"/>
</dbReference>
<feature type="binding site" evidence="14">
    <location>
        <begin position="225"/>
        <end position="226"/>
    </location>
    <ligand>
        <name>FMN</name>
        <dbReference type="ChEBI" id="CHEBI:58210"/>
    </ligand>
</feature>
<evidence type="ECO:0000256" key="2">
    <source>
        <dbReference type="ARBA" id="ARBA00002790"/>
    </source>
</evidence>
<evidence type="ECO:0000256" key="10">
    <source>
        <dbReference type="ARBA" id="ARBA00048205"/>
    </source>
</evidence>
<dbReference type="Pfam" id="PF01207">
    <property type="entry name" value="Dus"/>
    <property type="match status" value="1"/>
</dbReference>
<dbReference type="AlphaFoldDB" id="A0A6N7X4Z1"/>